<dbReference type="InterPro" id="IPR012659">
    <property type="entry name" value="CHP02444"/>
</dbReference>
<dbReference type="Pfam" id="PF09523">
    <property type="entry name" value="DUF2390"/>
    <property type="match status" value="1"/>
</dbReference>
<keyword evidence="2" id="KW-1185">Reference proteome</keyword>
<dbReference type="EMBL" id="JBHLVX010000022">
    <property type="protein sequence ID" value="MFC0267702.1"/>
    <property type="molecule type" value="Genomic_DNA"/>
</dbReference>
<dbReference type="Proteomes" id="UP001589814">
    <property type="component" value="Unassembled WGS sequence"/>
</dbReference>
<reference evidence="1 2" key="1">
    <citation type="submission" date="2024-09" db="EMBL/GenBank/DDBJ databases">
        <authorList>
            <person name="Sun Q."/>
            <person name="Mori K."/>
        </authorList>
    </citation>
    <scope>NUCLEOTIDE SEQUENCE [LARGE SCALE GENOMIC DNA]</scope>
    <source>
        <strain evidence="1 2">CCM 7415</strain>
    </source>
</reference>
<proteinExistence type="predicted"/>
<comment type="caution">
    <text evidence="1">The sequence shown here is derived from an EMBL/GenBank/DDBJ whole genome shotgun (WGS) entry which is preliminary data.</text>
</comment>
<protein>
    <submittedName>
        <fullName evidence="1">TIGR02444 family protein</fullName>
    </submittedName>
</protein>
<dbReference type="NCBIfam" id="TIGR02444">
    <property type="entry name" value="TIGR02444 family protein"/>
    <property type="match status" value="1"/>
</dbReference>
<accession>A0ABV6G3W3</accession>
<dbReference type="RefSeq" id="WP_019950462.1">
    <property type="nucleotide sequence ID" value="NZ_JBHLVX010000022.1"/>
</dbReference>
<gene>
    <name evidence="1" type="ORF">ACFFHW_06780</name>
</gene>
<evidence type="ECO:0000313" key="2">
    <source>
        <dbReference type="Proteomes" id="UP001589814"/>
    </source>
</evidence>
<organism evidence="1 2">
    <name type="scientific">Kushneria aurantia</name>
    <dbReference type="NCBI Taxonomy" id="504092"/>
    <lineage>
        <taxon>Bacteria</taxon>
        <taxon>Pseudomonadati</taxon>
        <taxon>Pseudomonadota</taxon>
        <taxon>Gammaproteobacteria</taxon>
        <taxon>Oceanospirillales</taxon>
        <taxon>Halomonadaceae</taxon>
        <taxon>Kushneria</taxon>
    </lineage>
</organism>
<sequence length="160" mass="17789">MTNAEHCNRYSADLWRFALDLYAAEGVAAACLRLQDDAGIDVCELLWRCWLAHGGLQPAAAAQSALDEVRRWQQQMTAPLRDRRRRLKPLAADNPQLEPLREHLKRAELESEKQALTMLQALAGAPVAGAAFDIVRHHYGLTDNAPRQALDTLIARATAL</sequence>
<evidence type="ECO:0000313" key="1">
    <source>
        <dbReference type="EMBL" id="MFC0267702.1"/>
    </source>
</evidence>
<name>A0ABV6G3W3_9GAMM</name>